<evidence type="ECO:0000313" key="5">
    <source>
        <dbReference type="Proteomes" id="UP001060018"/>
    </source>
</evidence>
<name>A0A5B8ILF6_9MICC</name>
<evidence type="ECO:0000313" key="3">
    <source>
        <dbReference type="EMBL" id="UUX58676.1"/>
    </source>
</evidence>
<protein>
    <submittedName>
        <fullName evidence="3">Uncharacterized protein</fullName>
    </submittedName>
</protein>
<dbReference type="AlphaFoldDB" id="A0A5B8ILF6"/>
<keyword evidence="1" id="KW-0472">Membrane</keyword>
<proteinExistence type="predicted"/>
<dbReference type="OrthoDB" id="10009499at2"/>
<keyword evidence="1" id="KW-0812">Transmembrane</keyword>
<evidence type="ECO:0000313" key="2">
    <source>
        <dbReference type="EMBL" id="QDY66564.1"/>
    </source>
</evidence>
<feature type="transmembrane region" description="Helical" evidence="1">
    <location>
        <begin position="43"/>
        <end position="65"/>
    </location>
</feature>
<reference evidence="2 4" key="1">
    <citation type="submission" date="2019-07" db="EMBL/GenBank/DDBJ databases">
        <title>Complete Genome Sequence of drought tolerant Plant Growth-Promoting Rhizobacterium Glutamicibacter halophytocola DR408.</title>
        <authorList>
            <person name="Nishu S.D."/>
            <person name="Lee T.K."/>
        </authorList>
    </citation>
    <scope>NUCLEOTIDE SEQUENCE [LARGE SCALE GENOMIC DNA]</scope>
    <source>
        <strain evidence="2 4">DR408</strain>
    </source>
</reference>
<reference evidence="3" key="2">
    <citation type="journal article" date="2022" name="Pest Manag. Sci.">
        <title>Glutamicibacter halophytocola-mediated host fitness of potato tuber moth on Solanaceae crops.</title>
        <authorList>
            <person name="Wang W."/>
            <person name="Xiao G."/>
            <person name="Du G."/>
            <person name="Chang L."/>
            <person name="Yang Y."/>
            <person name="Ye J."/>
            <person name="Chen B."/>
        </authorList>
    </citation>
    <scope>NUCLEOTIDE SEQUENCE</scope>
    <source>
        <strain evidence="3">S2</strain>
    </source>
</reference>
<evidence type="ECO:0000256" key="1">
    <source>
        <dbReference type="SAM" id="Phobius"/>
    </source>
</evidence>
<organism evidence="3 5">
    <name type="scientific">Glutamicibacter halophytocola</name>
    <dbReference type="NCBI Taxonomy" id="1933880"/>
    <lineage>
        <taxon>Bacteria</taxon>
        <taxon>Bacillati</taxon>
        <taxon>Actinomycetota</taxon>
        <taxon>Actinomycetes</taxon>
        <taxon>Micrococcales</taxon>
        <taxon>Micrococcaceae</taxon>
        <taxon>Glutamicibacter</taxon>
    </lineage>
</organism>
<evidence type="ECO:0000313" key="4">
    <source>
        <dbReference type="Proteomes" id="UP000320717"/>
    </source>
</evidence>
<gene>
    <name evidence="2" type="ORF">FQA45_09620</name>
    <name evidence="3" type="ORF">NUH22_15470</name>
</gene>
<keyword evidence="4" id="KW-1185">Reference proteome</keyword>
<keyword evidence="1" id="KW-1133">Transmembrane helix</keyword>
<feature type="transmembrane region" description="Helical" evidence="1">
    <location>
        <begin position="106"/>
        <end position="125"/>
    </location>
</feature>
<feature type="transmembrane region" description="Helical" evidence="1">
    <location>
        <begin position="145"/>
        <end position="168"/>
    </location>
</feature>
<dbReference type="EMBL" id="CP042260">
    <property type="protein sequence ID" value="QDY66564.1"/>
    <property type="molecule type" value="Genomic_DNA"/>
</dbReference>
<sequence>MAGFGAIGGIYAGIAGLGIAALAAASSSSLASRFSVEATTAPWWVWLGAIASATWAGLALIYSVASLRKSSAPAPKIAVRCLAVVSLAHLASIALGLAGIPGREKFLDLTVVSLLLLELSVVAAIMWQRKRQRKSTRGPARSGSLAVVGGIFAASVVVSTIASMGLAASAAGHLAVPHSEHGAHHTEGIEPGIIDKMKQEEHHH</sequence>
<dbReference type="RefSeq" id="WP_146276639.1">
    <property type="nucleotide sequence ID" value="NZ_CP102487.1"/>
</dbReference>
<accession>A0A5B8ILF6</accession>
<feature type="transmembrane region" description="Helical" evidence="1">
    <location>
        <begin position="77"/>
        <end position="100"/>
    </location>
</feature>
<dbReference type="EMBL" id="CP102487">
    <property type="protein sequence ID" value="UUX58676.1"/>
    <property type="molecule type" value="Genomic_DNA"/>
</dbReference>
<dbReference type="Proteomes" id="UP000320717">
    <property type="component" value="Chromosome"/>
</dbReference>
<dbReference type="Proteomes" id="UP001060018">
    <property type="component" value="Chromosome"/>
</dbReference>